<organism evidence="2 3">
    <name type="scientific">Candidatus Propionivibrio aalborgensis</name>
    <dbReference type="NCBI Taxonomy" id="1860101"/>
    <lineage>
        <taxon>Bacteria</taxon>
        <taxon>Pseudomonadati</taxon>
        <taxon>Pseudomonadota</taxon>
        <taxon>Betaproteobacteria</taxon>
        <taxon>Rhodocyclales</taxon>
        <taxon>Rhodocyclaceae</taxon>
        <taxon>Propionivibrio</taxon>
    </lineage>
</organism>
<dbReference type="Proteomes" id="UP000199600">
    <property type="component" value="Unassembled WGS sequence"/>
</dbReference>
<evidence type="ECO:0000259" key="1">
    <source>
        <dbReference type="Pfam" id="PF13191"/>
    </source>
</evidence>
<protein>
    <submittedName>
        <fullName evidence="2">Tetratricopeptide TPR_1 repeat-containing protein</fullName>
    </submittedName>
</protein>
<gene>
    <name evidence="2" type="ORF">PROAA_960008</name>
</gene>
<dbReference type="SUPFAM" id="SSF52540">
    <property type="entry name" value="P-loop containing nucleoside triphosphate hydrolases"/>
    <property type="match status" value="1"/>
</dbReference>
<name>A0A1A8Y4D0_9RHOO</name>
<dbReference type="Gene3D" id="3.40.50.300">
    <property type="entry name" value="P-loop containing nucleotide triphosphate hydrolases"/>
    <property type="match status" value="1"/>
</dbReference>
<dbReference type="Gene3D" id="1.10.10.10">
    <property type="entry name" value="Winged helix-like DNA-binding domain superfamily/Winged helix DNA-binding domain"/>
    <property type="match status" value="1"/>
</dbReference>
<evidence type="ECO:0000313" key="3">
    <source>
        <dbReference type="Proteomes" id="UP000199600"/>
    </source>
</evidence>
<dbReference type="EMBL" id="FLQY01000402">
    <property type="protein sequence ID" value="SBT11238.1"/>
    <property type="molecule type" value="Genomic_DNA"/>
</dbReference>
<proteinExistence type="predicted"/>
<dbReference type="InterPro" id="IPR036390">
    <property type="entry name" value="WH_DNA-bd_sf"/>
</dbReference>
<reference evidence="2 3" key="1">
    <citation type="submission" date="2016-06" db="EMBL/GenBank/DDBJ databases">
        <authorList>
            <person name="Kjaerup R.B."/>
            <person name="Dalgaard T.S."/>
            <person name="Juul-Madsen H.R."/>
        </authorList>
    </citation>
    <scope>NUCLEOTIDE SEQUENCE [LARGE SCALE GENOMIC DNA]</scope>
    <source>
        <strain evidence="2">2</strain>
    </source>
</reference>
<dbReference type="InterPro" id="IPR036388">
    <property type="entry name" value="WH-like_DNA-bd_sf"/>
</dbReference>
<dbReference type="InterPro" id="IPR027417">
    <property type="entry name" value="P-loop_NTPase"/>
</dbReference>
<dbReference type="Pfam" id="PF13191">
    <property type="entry name" value="AAA_16"/>
    <property type="match status" value="1"/>
</dbReference>
<dbReference type="AlphaFoldDB" id="A0A1A8Y4D0"/>
<accession>A0A1A8Y4D0</accession>
<evidence type="ECO:0000313" key="2">
    <source>
        <dbReference type="EMBL" id="SBT11238.1"/>
    </source>
</evidence>
<dbReference type="SUPFAM" id="SSF46785">
    <property type="entry name" value="Winged helix' DNA-binding domain"/>
    <property type="match status" value="1"/>
</dbReference>
<dbReference type="InterPro" id="IPR041664">
    <property type="entry name" value="AAA_16"/>
</dbReference>
<sequence>MNSPSQPYSYKAPALYNPRLWNANEVRAYYVARPALLERIVDDLKREDASNHPQHRLIVGLRGMGKSTLLRRIAVAVEDDVQLNASWLPLSFPEEQYNVASLSDFWLNCLDALSDLLESRGQVAESNELDADVEQIDRKDGEGALGALLRSAGTLQRRLLLLVDNVDLVFERIKTEDWKLREALQAHPEILIVGASAKVLESTYNYKAAFYDFFKIDELRGLSEIEMRDTILNLARLAKAEHIIERVDADPARLRVLHTLTGGNPRTAVLLYSVLLKGIDGDVRSDLEGLLDEVTPLYKARFEELPPQSQQLLDKLALHWHPASAATLTKQLGWKVNLVSAQLDRLIGAGIVERVKAPKSKRLNFQIGERFFNIWYLMRTSRRLRRRLIWLVECLRGLYSNEELQAMARRRMAQASENARDAETLVALGDAVDDPIFKRALIDCALELLVKTNDDRTLAELFDLDGTESDIKIRHCHIELGQVLNQMREEQHENSSRREWLETAVFSASDNAALLDALLDGAGVKRDPVDADAVYTVVRSVSLRTIQQFGPKAARLLASATQNGQATRISDREGMAALTLRLNAPYLIALAKMFDYETPSQIAHKEFEANAKALLDYDDAGFFPWAFLAFSRSDEKKFANAASAAKRAIEIDGIPFAVASSCSTIIAADDTSNPLPYFLKALAKLRPEDTKEIESLTLMAEIVLRLGKEALLLTALDSAFPNGELLPFREALNAAVEKDASLLELLAPEVREPATQFLAMIAPKLLQPLAE</sequence>
<keyword evidence="3" id="KW-1185">Reference proteome</keyword>
<feature type="domain" description="Orc1-like AAA ATPase" evidence="1">
    <location>
        <begin position="33"/>
        <end position="189"/>
    </location>
</feature>
<dbReference type="RefSeq" id="WP_186412776.1">
    <property type="nucleotide sequence ID" value="NZ_FLQY01000402.1"/>
</dbReference>